<evidence type="ECO:0000313" key="5">
    <source>
        <dbReference type="Proteomes" id="UP001596201"/>
    </source>
</evidence>
<dbReference type="InterPro" id="IPR036374">
    <property type="entry name" value="OxRdtase_Mopterin-bd_sf"/>
</dbReference>
<feature type="transmembrane region" description="Helical" evidence="2">
    <location>
        <begin position="31"/>
        <end position="53"/>
    </location>
</feature>
<evidence type="ECO:0000259" key="3">
    <source>
        <dbReference type="Pfam" id="PF00174"/>
    </source>
</evidence>
<reference evidence="4 5" key="1">
    <citation type="journal article" date="2019" name="Int. J. Syst. Evol. Microbiol.">
        <title>The Global Catalogue of Microorganisms (GCM) 10K type strain sequencing project: providing services to taxonomists for standard genome sequencing and annotation.</title>
        <authorList>
            <consortium name="The Broad Institute Genomics Platform"/>
            <consortium name="The Broad Institute Genome Sequencing Center for Infectious Disease"/>
            <person name="Wu L."/>
            <person name="Ma J."/>
        </authorList>
    </citation>
    <scope>NUCLEOTIDE SEQUENCE [LARGE SCALE GENOMIC DNA]</scope>
    <source>
        <strain evidence="4 5">CGMCC 1.12237</strain>
    </source>
</reference>
<dbReference type="EMBL" id="JBHSKX010000001">
    <property type="protein sequence ID" value="MFC5365939.1"/>
    <property type="molecule type" value="Genomic_DNA"/>
</dbReference>
<gene>
    <name evidence="4" type="ORF">ACFPJ5_03250</name>
</gene>
<feature type="transmembrane region" description="Helical" evidence="2">
    <location>
        <begin position="125"/>
        <end position="149"/>
    </location>
</feature>
<dbReference type="Proteomes" id="UP001596201">
    <property type="component" value="Unassembled WGS sequence"/>
</dbReference>
<comment type="caution">
    <text evidence="4">The sequence shown here is derived from an EMBL/GenBank/DDBJ whole genome shotgun (WGS) entry which is preliminary data.</text>
</comment>
<dbReference type="PANTHER" id="PTHR43032">
    <property type="entry name" value="PROTEIN-METHIONINE-SULFOXIDE REDUCTASE"/>
    <property type="match status" value="1"/>
</dbReference>
<feature type="region of interest" description="Disordered" evidence="1">
    <location>
        <begin position="194"/>
        <end position="222"/>
    </location>
</feature>
<accession>A0ABD5R7A4</accession>
<feature type="domain" description="Oxidoreductase molybdopterin-binding" evidence="3">
    <location>
        <begin position="230"/>
        <end position="379"/>
    </location>
</feature>
<keyword evidence="2" id="KW-1133">Transmembrane helix</keyword>
<dbReference type="Pfam" id="PF00174">
    <property type="entry name" value="Oxidored_molyb"/>
    <property type="match status" value="1"/>
</dbReference>
<dbReference type="AlphaFoldDB" id="A0ABD5R7A4"/>
<name>A0ABD5R7A4_9EURY</name>
<organism evidence="4 5">
    <name type="scientific">Salinirubrum litoreum</name>
    <dbReference type="NCBI Taxonomy" id="1126234"/>
    <lineage>
        <taxon>Archaea</taxon>
        <taxon>Methanobacteriati</taxon>
        <taxon>Methanobacteriota</taxon>
        <taxon>Stenosarchaea group</taxon>
        <taxon>Halobacteria</taxon>
        <taxon>Halobacteriales</taxon>
        <taxon>Haloferacaceae</taxon>
        <taxon>Salinirubrum</taxon>
    </lineage>
</organism>
<proteinExistence type="predicted"/>
<sequence length="388" mass="42813">MSTSGDAGPDTPRLAARLRSLLARAEPRPRVVDWSIFALVLVEFVTGMVSLTAGDPSQWLLFDVHAVVGPALVVLLVFKLRRVRHRITDRRLWDRTTAISVLAAVIAILALGTGFFWVMGGDFDFLLWNAMNVHIGLGLVLIPLVFLHLRARWRVPRRVDFEGRRTALQYTGLLVGGALFYRAQETANRVFDTPGADRRFTGSKPASDPGTTGNAAFPPTSWVADDPDPIPPDDWEVRVEGLVAESLSFGPEAVVSGADDDPPQGGVAADSELRALLDCTSGWYTEQDWRGVRVGDLLDAAGPSEDARYVRFVSVTGYRWSLPIEEARDALLATHVGGERLSHGHGFPMRLVAPGRRGFQWVKWIERVEVRRQGDPTQWLVTLISGFD</sequence>
<dbReference type="CDD" id="cd00321">
    <property type="entry name" value="SO_family_Moco"/>
    <property type="match status" value="1"/>
</dbReference>
<protein>
    <submittedName>
        <fullName evidence="4">Molybdopterin-dependent oxidoreductase</fullName>
    </submittedName>
</protein>
<dbReference type="SUPFAM" id="SSF56524">
    <property type="entry name" value="Oxidoreductase molybdopterin-binding domain"/>
    <property type="match status" value="1"/>
</dbReference>
<keyword evidence="5" id="KW-1185">Reference proteome</keyword>
<dbReference type="RefSeq" id="WP_227228726.1">
    <property type="nucleotide sequence ID" value="NZ_JAJCVJ010000001.1"/>
</dbReference>
<evidence type="ECO:0000256" key="1">
    <source>
        <dbReference type="SAM" id="MobiDB-lite"/>
    </source>
</evidence>
<feature type="transmembrane region" description="Helical" evidence="2">
    <location>
        <begin position="59"/>
        <end position="78"/>
    </location>
</feature>
<evidence type="ECO:0000256" key="2">
    <source>
        <dbReference type="SAM" id="Phobius"/>
    </source>
</evidence>
<evidence type="ECO:0000313" key="4">
    <source>
        <dbReference type="EMBL" id="MFC5365939.1"/>
    </source>
</evidence>
<dbReference type="Gene3D" id="3.90.420.10">
    <property type="entry name" value="Oxidoreductase, molybdopterin-binding domain"/>
    <property type="match status" value="1"/>
</dbReference>
<feature type="transmembrane region" description="Helical" evidence="2">
    <location>
        <begin position="99"/>
        <end position="119"/>
    </location>
</feature>
<dbReference type="InterPro" id="IPR000572">
    <property type="entry name" value="OxRdtase_Mopterin-bd_dom"/>
</dbReference>
<keyword evidence="2" id="KW-0472">Membrane</keyword>
<keyword evidence="2" id="KW-0812">Transmembrane</keyword>